<evidence type="ECO:0000313" key="2">
    <source>
        <dbReference type="Proteomes" id="UP000008864"/>
    </source>
</evidence>
<dbReference type="AlphaFoldDB" id="A0A080WEU8"/>
<organism evidence="1 2">
    <name type="scientific">Trichophyton rubrum (strain ATCC MYA-4607 / CBS 118892)</name>
    <name type="common">Athlete's foot fungus</name>
    <dbReference type="NCBI Taxonomy" id="559305"/>
    <lineage>
        <taxon>Eukaryota</taxon>
        <taxon>Fungi</taxon>
        <taxon>Dikarya</taxon>
        <taxon>Ascomycota</taxon>
        <taxon>Pezizomycotina</taxon>
        <taxon>Eurotiomycetes</taxon>
        <taxon>Eurotiomycetidae</taxon>
        <taxon>Onygenales</taxon>
        <taxon>Arthrodermataceae</taxon>
        <taxon>Trichophyton</taxon>
    </lineage>
</organism>
<protein>
    <submittedName>
        <fullName evidence="1">Uncharacterized protein</fullName>
    </submittedName>
</protein>
<evidence type="ECO:0000313" key="1">
    <source>
        <dbReference type="EMBL" id="KFL60711.1"/>
    </source>
</evidence>
<dbReference type="Proteomes" id="UP000008864">
    <property type="component" value="Unassembled WGS sequence"/>
</dbReference>
<name>A0A080WEU8_TRIRC</name>
<dbReference type="EMBL" id="GG700649">
    <property type="protein sequence ID" value="KFL60711.1"/>
    <property type="molecule type" value="Genomic_DNA"/>
</dbReference>
<proteinExistence type="predicted"/>
<dbReference type="RefSeq" id="XP_047605522.1">
    <property type="nucleotide sequence ID" value="XM_047750832.1"/>
</dbReference>
<keyword evidence="2" id="KW-1185">Reference proteome</keyword>
<dbReference type="InParanoid" id="A0A080WEU8"/>
<dbReference type="HOGENOM" id="CLU_116872_0_0_1"/>
<dbReference type="VEuPathDB" id="FungiDB:TERG_11770"/>
<accession>A0A080WEU8</accession>
<dbReference type="GeneID" id="71777148"/>
<gene>
    <name evidence="1" type="ORF">TERG_11770</name>
</gene>
<sequence length="205" mass="22873">MVVFQIRQQSQTETGHTIPLLSWSHGCSTLPYSVWKRTEPITGLVNATTNRTGIVCHNTNDGDGFYLSQFLHPHLLNSTRFLTAVKVSRLTDYERKFHEEFHTRIGEVPIEGHTCRTWLLDALFEVSDQGLIDLQPKKAQLSQIETEALGYAIRAAGRGGGGGGGHSRYEFLLRNQNHGSLAQANILLLSICYSGSHNEAERVIK</sequence>
<dbReference type="OrthoDB" id="3016366at2759"/>
<reference evidence="2" key="1">
    <citation type="journal article" date="2012" name="MBio">
        <title>Comparative genome analysis of Trichophyton rubrum and related dermatophytes reveals candidate genes involved in infection.</title>
        <authorList>
            <person name="Martinez D.A."/>
            <person name="Oliver B.G."/>
            <person name="Graeser Y."/>
            <person name="Goldberg J.M."/>
            <person name="Li W."/>
            <person name="Martinez-Rossi N.M."/>
            <person name="Monod M."/>
            <person name="Shelest E."/>
            <person name="Barton R.C."/>
            <person name="Birch E."/>
            <person name="Brakhage A.A."/>
            <person name="Chen Z."/>
            <person name="Gurr S.J."/>
            <person name="Heiman D."/>
            <person name="Heitman J."/>
            <person name="Kosti I."/>
            <person name="Rossi A."/>
            <person name="Saif S."/>
            <person name="Samalova M."/>
            <person name="Saunders C.W."/>
            <person name="Shea T."/>
            <person name="Summerbell R.C."/>
            <person name="Xu J."/>
            <person name="Young S."/>
            <person name="Zeng Q."/>
            <person name="Birren B.W."/>
            <person name="Cuomo C.A."/>
            <person name="White T.C."/>
        </authorList>
    </citation>
    <scope>NUCLEOTIDE SEQUENCE [LARGE SCALE GENOMIC DNA]</scope>
    <source>
        <strain evidence="2">ATCC MYA-4607 / CBS 118892</strain>
    </source>
</reference>